<dbReference type="PANTHER" id="PTHR43365:SF1">
    <property type="entry name" value="ACETYL-COA C-ACYLTRANSFERASE"/>
    <property type="match status" value="1"/>
</dbReference>
<dbReference type="AlphaFoldDB" id="A0A4P1K8U0"/>
<dbReference type="CDD" id="cd00751">
    <property type="entry name" value="thiolase"/>
    <property type="match status" value="1"/>
</dbReference>
<organism evidence="7 8">
    <name type="scientific">Brevundimonas vancanneytii</name>
    <dbReference type="NCBI Taxonomy" id="1325724"/>
    <lineage>
        <taxon>Bacteria</taxon>
        <taxon>Pseudomonadati</taxon>
        <taxon>Pseudomonadota</taxon>
        <taxon>Alphaproteobacteria</taxon>
        <taxon>Caulobacterales</taxon>
        <taxon>Caulobacteraceae</taxon>
        <taxon>Brevundimonas</taxon>
    </lineage>
</organism>
<evidence type="ECO:0000256" key="4">
    <source>
        <dbReference type="RuleBase" id="RU003557"/>
    </source>
</evidence>
<sequence>MNTYLIDAVRAPRGKGREGGGLNALRPVDILKQLFDALIARTGLSPDVVQEIVLGCVTQTGDQGGNIAQTAALYAGWEQAGSATTINSLCSSGLTACGIITAKIQAGFGDTYVAGGVECMSRVPMASDNGPLTADREVSARIPFIPNPIIADVIAALEGFSREDIEAYAIASHHKAAAATREGRFAHSLIPIVGADGAVALDADECIRPGASAEDMARLAPLNDPERSGRFIERMRQDVPGIGPVTPVHSAGAAPAMVDGASLAILASEDGARRLGRGVRARIISHGADRGPAVMGLTGGIAAAKTALARAGMTSADIDLWEINEGFAATVMKFARDLSIPADRMNVNGGGIAMGHAMGATGVNLLSTIVDELERRDLNTGLIAISGAVGIGGALIVERAALNR</sequence>
<feature type="domain" description="Thiolase N-terminal" evidence="5">
    <location>
        <begin position="4"/>
        <end position="223"/>
    </location>
</feature>
<evidence type="ECO:0000313" key="7">
    <source>
        <dbReference type="EMBL" id="VTO16790.1"/>
    </source>
</evidence>
<dbReference type="Pfam" id="PF02803">
    <property type="entry name" value="Thiolase_C"/>
    <property type="match status" value="1"/>
</dbReference>
<dbReference type="PANTHER" id="PTHR43365">
    <property type="entry name" value="BLR7806 PROTEIN"/>
    <property type="match status" value="1"/>
</dbReference>
<evidence type="ECO:0000256" key="1">
    <source>
        <dbReference type="ARBA" id="ARBA00010982"/>
    </source>
</evidence>
<dbReference type="NCBIfam" id="TIGR01930">
    <property type="entry name" value="AcCoA-C-Actrans"/>
    <property type="match status" value="1"/>
</dbReference>
<dbReference type="SUPFAM" id="SSF53901">
    <property type="entry name" value="Thiolase-like"/>
    <property type="match status" value="2"/>
</dbReference>
<dbReference type="InterPro" id="IPR020616">
    <property type="entry name" value="Thiolase_N"/>
</dbReference>
<dbReference type="InterPro" id="IPR002155">
    <property type="entry name" value="Thiolase"/>
</dbReference>
<dbReference type="KEGG" id="bvy:NCTC9239_02207"/>
<evidence type="ECO:0000259" key="6">
    <source>
        <dbReference type="Pfam" id="PF02803"/>
    </source>
</evidence>
<accession>A0A4P1K8U0</accession>
<evidence type="ECO:0000256" key="2">
    <source>
        <dbReference type="ARBA" id="ARBA00022679"/>
    </source>
</evidence>
<dbReference type="EMBL" id="LR588407">
    <property type="protein sequence ID" value="VTO16790.1"/>
    <property type="molecule type" value="Genomic_DNA"/>
</dbReference>
<keyword evidence="3 4" id="KW-0012">Acyltransferase</keyword>
<dbReference type="RefSeq" id="WP_167493330.1">
    <property type="nucleotide sequence ID" value="NZ_LR588407.1"/>
</dbReference>
<comment type="similarity">
    <text evidence="1 4">Belongs to the thiolase-like superfamily. Thiolase family.</text>
</comment>
<protein>
    <submittedName>
        <fullName evidence="7">Acyltransferase Rv0859</fullName>
        <ecNumber evidence="7">2.3.1.-</ecNumber>
    </submittedName>
</protein>
<name>A0A4P1K8U0_9CAUL</name>
<keyword evidence="8" id="KW-1185">Reference proteome</keyword>
<feature type="domain" description="Thiolase C-terminal" evidence="6">
    <location>
        <begin position="290"/>
        <end position="399"/>
    </location>
</feature>
<gene>
    <name evidence="7" type="primary">fadA_2</name>
    <name evidence="7" type="ORF">NCTC9239_02207</name>
</gene>
<dbReference type="InterPro" id="IPR020617">
    <property type="entry name" value="Thiolase_C"/>
</dbReference>
<keyword evidence="2 4" id="KW-0808">Transferase</keyword>
<evidence type="ECO:0000256" key="3">
    <source>
        <dbReference type="ARBA" id="ARBA00023315"/>
    </source>
</evidence>
<evidence type="ECO:0000259" key="5">
    <source>
        <dbReference type="Pfam" id="PF00108"/>
    </source>
</evidence>
<reference evidence="7 8" key="1">
    <citation type="submission" date="2019-04" db="EMBL/GenBank/DDBJ databases">
        <authorList>
            <consortium name="Pathogen Informatics"/>
        </authorList>
    </citation>
    <scope>NUCLEOTIDE SEQUENCE [LARGE SCALE GENOMIC DNA]</scope>
    <source>
        <strain evidence="7 8">NCTC9239</strain>
    </source>
</reference>
<evidence type="ECO:0000313" key="8">
    <source>
        <dbReference type="Proteomes" id="UP000309952"/>
    </source>
</evidence>
<dbReference type="GO" id="GO:0003988">
    <property type="term" value="F:acetyl-CoA C-acyltransferase activity"/>
    <property type="evidence" value="ECO:0007669"/>
    <property type="project" value="UniProtKB-ARBA"/>
</dbReference>
<dbReference type="Pfam" id="PF00108">
    <property type="entry name" value="Thiolase_N"/>
    <property type="match status" value="1"/>
</dbReference>
<dbReference type="EC" id="2.3.1.-" evidence="7"/>
<dbReference type="Proteomes" id="UP000309952">
    <property type="component" value="Chromosome"/>
</dbReference>
<proteinExistence type="inferred from homology"/>
<dbReference type="InterPro" id="IPR016039">
    <property type="entry name" value="Thiolase-like"/>
</dbReference>
<dbReference type="PIRSF" id="PIRSF000429">
    <property type="entry name" value="Ac-CoA_Ac_transf"/>
    <property type="match status" value="1"/>
</dbReference>
<dbReference type="Gene3D" id="3.40.47.10">
    <property type="match status" value="2"/>
</dbReference>